<evidence type="ECO:0000259" key="2">
    <source>
        <dbReference type="Pfam" id="PF13649"/>
    </source>
</evidence>
<sequence length="295" mass="33483">MGNSKSKMRKERRLSDDEARTQEETHSNQDLYLPQKKNEVERLQSMHFLFIHIFECRFLPPIENKLKDGAFVLDIGCGPGTWILDMASHYPCSEFYGFDIHVVFPSQIRPPNTHFKQANALDGLAFDNDSFDLVRMSSMLISFDEQQYLGVLRDSFRILKPGGYIELIESEIPLVNEGPIFQKLLDSFESLLSSKGIDIRLAQKLESLVSSIDGFTSIQTDRRITMLNEPEGGISGKLLMQTIDEFFQSSVASGFAAGLGLSLEEYMKHWQVCKDEIVTHGTGLALRKVCAQKRF</sequence>
<comment type="caution">
    <text evidence="3">The sequence shown here is derived from an EMBL/GenBank/DDBJ whole genome shotgun (WGS) entry which is preliminary data.</text>
</comment>
<dbReference type="InterPro" id="IPR029063">
    <property type="entry name" value="SAM-dependent_MTases_sf"/>
</dbReference>
<dbReference type="Pfam" id="PF13649">
    <property type="entry name" value="Methyltransf_25"/>
    <property type="match status" value="1"/>
</dbReference>
<feature type="compositionally biased region" description="Basic residues" evidence="1">
    <location>
        <begin position="1"/>
        <end position="12"/>
    </location>
</feature>
<feature type="region of interest" description="Disordered" evidence="1">
    <location>
        <begin position="1"/>
        <end position="33"/>
    </location>
</feature>
<gene>
    <name evidence="3" type="ORF">AGERDE_LOCUS4980</name>
</gene>
<feature type="compositionally biased region" description="Basic and acidic residues" evidence="1">
    <location>
        <begin position="13"/>
        <end position="27"/>
    </location>
</feature>
<evidence type="ECO:0000313" key="4">
    <source>
        <dbReference type="Proteomes" id="UP000789831"/>
    </source>
</evidence>
<organism evidence="3 4">
    <name type="scientific">Ambispora gerdemannii</name>
    <dbReference type="NCBI Taxonomy" id="144530"/>
    <lineage>
        <taxon>Eukaryota</taxon>
        <taxon>Fungi</taxon>
        <taxon>Fungi incertae sedis</taxon>
        <taxon>Mucoromycota</taxon>
        <taxon>Glomeromycotina</taxon>
        <taxon>Glomeromycetes</taxon>
        <taxon>Archaeosporales</taxon>
        <taxon>Ambisporaceae</taxon>
        <taxon>Ambispora</taxon>
    </lineage>
</organism>
<dbReference type="CDD" id="cd02440">
    <property type="entry name" value="AdoMet_MTases"/>
    <property type="match status" value="1"/>
</dbReference>
<dbReference type="AlphaFoldDB" id="A0A9N9F823"/>
<dbReference type="Proteomes" id="UP000789831">
    <property type="component" value="Unassembled WGS sequence"/>
</dbReference>
<dbReference type="PANTHER" id="PTHR43591">
    <property type="entry name" value="METHYLTRANSFERASE"/>
    <property type="match status" value="1"/>
</dbReference>
<evidence type="ECO:0000313" key="3">
    <source>
        <dbReference type="EMBL" id="CAG8515898.1"/>
    </source>
</evidence>
<evidence type="ECO:0000256" key="1">
    <source>
        <dbReference type="SAM" id="MobiDB-lite"/>
    </source>
</evidence>
<dbReference type="EMBL" id="CAJVPL010000627">
    <property type="protein sequence ID" value="CAG8515898.1"/>
    <property type="molecule type" value="Genomic_DNA"/>
</dbReference>
<dbReference type="InterPro" id="IPR041698">
    <property type="entry name" value="Methyltransf_25"/>
</dbReference>
<dbReference type="OrthoDB" id="2013972at2759"/>
<reference evidence="3" key="1">
    <citation type="submission" date="2021-06" db="EMBL/GenBank/DDBJ databases">
        <authorList>
            <person name="Kallberg Y."/>
            <person name="Tangrot J."/>
            <person name="Rosling A."/>
        </authorList>
    </citation>
    <scope>NUCLEOTIDE SEQUENCE</scope>
    <source>
        <strain evidence="3">MT106</strain>
    </source>
</reference>
<feature type="domain" description="Methyltransferase" evidence="2">
    <location>
        <begin position="72"/>
        <end position="163"/>
    </location>
</feature>
<protein>
    <submittedName>
        <fullName evidence="3">11851_t:CDS:1</fullName>
    </submittedName>
</protein>
<keyword evidence="4" id="KW-1185">Reference proteome</keyword>
<dbReference type="Gene3D" id="3.40.50.150">
    <property type="entry name" value="Vaccinia Virus protein VP39"/>
    <property type="match status" value="1"/>
</dbReference>
<proteinExistence type="predicted"/>
<name>A0A9N9F823_9GLOM</name>
<dbReference type="SUPFAM" id="SSF53335">
    <property type="entry name" value="S-adenosyl-L-methionine-dependent methyltransferases"/>
    <property type="match status" value="1"/>
</dbReference>
<accession>A0A9N9F823</accession>